<feature type="transmembrane region" description="Helical" evidence="6">
    <location>
        <begin position="396"/>
        <end position="416"/>
    </location>
</feature>
<feature type="transmembrane region" description="Helical" evidence="6">
    <location>
        <begin position="50"/>
        <end position="69"/>
    </location>
</feature>
<feature type="transmembrane region" description="Helical" evidence="6">
    <location>
        <begin position="364"/>
        <end position="384"/>
    </location>
</feature>
<evidence type="ECO:0000313" key="7">
    <source>
        <dbReference type="EMBL" id="WWC89144.1"/>
    </source>
</evidence>
<keyword evidence="8" id="KW-1185">Reference proteome</keyword>
<feature type="transmembrane region" description="Helical" evidence="6">
    <location>
        <begin position="104"/>
        <end position="124"/>
    </location>
</feature>
<dbReference type="InterPro" id="IPR037185">
    <property type="entry name" value="EmrE-like"/>
</dbReference>
<evidence type="ECO:0008006" key="9">
    <source>
        <dbReference type="Google" id="ProtNLM"/>
    </source>
</evidence>
<dbReference type="PANTHER" id="PTHR12570">
    <property type="match status" value="1"/>
</dbReference>
<feature type="compositionally biased region" description="Low complexity" evidence="5">
    <location>
        <begin position="257"/>
        <end position="267"/>
    </location>
</feature>
<evidence type="ECO:0000256" key="3">
    <source>
        <dbReference type="ARBA" id="ARBA00022989"/>
    </source>
</evidence>
<reference evidence="7 8" key="1">
    <citation type="submission" date="2024-01" db="EMBL/GenBank/DDBJ databases">
        <title>Comparative genomics of Cryptococcus and Kwoniella reveals pathogenesis evolution and contrasting modes of karyotype evolution via chromosome fusion or intercentromeric recombination.</title>
        <authorList>
            <person name="Coelho M.A."/>
            <person name="David-Palma M."/>
            <person name="Shea T."/>
            <person name="Bowers K."/>
            <person name="McGinley-Smith S."/>
            <person name="Mohammad A.W."/>
            <person name="Gnirke A."/>
            <person name="Yurkov A.M."/>
            <person name="Nowrousian M."/>
            <person name="Sun S."/>
            <person name="Cuomo C.A."/>
            <person name="Heitman J."/>
        </authorList>
    </citation>
    <scope>NUCLEOTIDE SEQUENCE [LARGE SCALE GENOMIC DNA]</scope>
    <source>
        <strain evidence="7 8">CBS 6074</strain>
    </source>
</reference>
<dbReference type="RefSeq" id="XP_066075907.1">
    <property type="nucleotide sequence ID" value="XM_066219810.1"/>
</dbReference>
<comment type="subcellular location">
    <subcellularLocation>
        <location evidence="1">Membrane</location>
        <topology evidence="1">Multi-pass membrane protein</topology>
    </subcellularLocation>
</comment>
<protein>
    <recommendedName>
        <fullName evidence="9">Magnesium transporter NIPA-domain-containing protein</fullName>
    </recommendedName>
</protein>
<sequence>MAGVSVFVAILVGLVSSFVQSLGLTIQRKSHLIESSLPLEQRKKPLKRPLWLLGFGIYIISNIFSTIFQLDSLPIVILAPLGAISLVYNAILARLMLGDKFGKIWLIGTFLISLGAVLIAIFGVVKEEHHNLNEILKLFKRNSFIAFFTIISFLTASVIIISHIISYQVHRQVSKIQLPSDSGRSTPISIVPSNYASPHPTSPAIPFKSRSTGNNQNMQRINSISSVDQPLISNPGVGIFNIDDNDGKKSRQKKHNLSSLEISSSSENQIANSNDGLDEKQKRRLFLCGLGFACASGTLSGMCLVLAKAAVELLVLTLNYFTTGKGENEFKKIQTWFLVFGLIICAILQLVYLNYSLTFASPAIIAPLAFCFFNLSSIFDGLVFYDQFSRLSTLQITFVSLGVAILLLGVWVVSAVQPDQGVDMGTWVEEESDTESIIDEDPIESMFPNGSQAESPTGMQNENDRVDSLSGTMNQNDQDRMTRSYPQLQLSMTPEILDRSVFSNPEYPSTPTSPMSPTTRRRHYHHRMRYGSLIPDVLPQGAPTGFSIGLGAASPGFALRSGSFSIDGNFHPHHGNITSTSNSPLIGGQGEHGRHVKGHLKRFSWSHSKFRDQQSIDSAIINGQDDQGYEARTEEEEEQDPLNSRRIEDEGEHPNEVDENRVEGELREWTEQDENGNQRRKAWWEKLFGRLPINQQQGRVRLEGDERI</sequence>
<keyword evidence="4 6" id="KW-0472">Membrane</keyword>
<dbReference type="GO" id="GO:0015095">
    <property type="term" value="F:magnesium ion transmembrane transporter activity"/>
    <property type="evidence" value="ECO:0007669"/>
    <property type="project" value="InterPro"/>
</dbReference>
<name>A0AAX4JUU2_9TREE</name>
<dbReference type="InterPro" id="IPR008521">
    <property type="entry name" value="Mg_trans_NIPA"/>
</dbReference>
<feature type="transmembrane region" description="Helical" evidence="6">
    <location>
        <begin position="285"/>
        <end position="307"/>
    </location>
</feature>
<evidence type="ECO:0000256" key="5">
    <source>
        <dbReference type="SAM" id="MobiDB-lite"/>
    </source>
</evidence>
<dbReference type="EMBL" id="CP144102">
    <property type="protein sequence ID" value="WWC89144.1"/>
    <property type="molecule type" value="Genomic_DNA"/>
</dbReference>
<keyword evidence="2 6" id="KW-0812">Transmembrane</keyword>
<dbReference type="GO" id="GO:0016020">
    <property type="term" value="C:membrane"/>
    <property type="evidence" value="ECO:0007669"/>
    <property type="project" value="UniProtKB-SubCell"/>
</dbReference>
<evidence type="ECO:0000256" key="1">
    <source>
        <dbReference type="ARBA" id="ARBA00004141"/>
    </source>
</evidence>
<evidence type="ECO:0000313" key="8">
    <source>
        <dbReference type="Proteomes" id="UP001355207"/>
    </source>
</evidence>
<dbReference type="Pfam" id="PF05653">
    <property type="entry name" value="Mg_trans_NIPA"/>
    <property type="match status" value="2"/>
</dbReference>
<feature type="transmembrane region" description="Helical" evidence="6">
    <location>
        <begin position="6"/>
        <end position="26"/>
    </location>
</feature>
<feature type="region of interest" description="Disordered" evidence="5">
    <location>
        <begin position="624"/>
        <end position="677"/>
    </location>
</feature>
<feature type="compositionally biased region" description="Basic and acidic residues" evidence="5">
    <location>
        <begin position="643"/>
        <end position="670"/>
    </location>
</feature>
<evidence type="ECO:0000256" key="2">
    <source>
        <dbReference type="ARBA" id="ARBA00022692"/>
    </source>
</evidence>
<feature type="transmembrane region" description="Helical" evidence="6">
    <location>
        <begin position="333"/>
        <end position="352"/>
    </location>
</feature>
<feature type="transmembrane region" description="Helical" evidence="6">
    <location>
        <begin position="75"/>
        <end position="97"/>
    </location>
</feature>
<proteinExistence type="predicted"/>
<gene>
    <name evidence="7" type="ORF">L201_004062</name>
</gene>
<feature type="region of interest" description="Disordered" evidence="5">
    <location>
        <begin position="243"/>
        <end position="274"/>
    </location>
</feature>
<dbReference type="Proteomes" id="UP001355207">
    <property type="component" value="Chromosome 5"/>
</dbReference>
<evidence type="ECO:0000256" key="6">
    <source>
        <dbReference type="SAM" id="Phobius"/>
    </source>
</evidence>
<evidence type="ECO:0000256" key="4">
    <source>
        <dbReference type="ARBA" id="ARBA00023136"/>
    </source>
</evidence>
<organism evidence="7 8">
    <name type="scientific">Kwoniella dendrophila CBS 6074</name>
    <dbReference type="NCBI Taxonomy" id="1295534"/>
    <lineage>
        <taxon>Eukaryota</taxon>
        <taxon>Fungi</taxon>
        <taxon>Dikarya</taxon>
        <taxon>Basidiomycota</taxon>
        <taxon>Agaricomycotina</taxon>
        <taxon>Tremellomycetes</taxon>
        <taxon>Tremellales</taxon>
        <taxon>Cryptococcaceae</taxon>
        <taxon>Kwoniella</taxon>
    </lineage>
</organism>
<dbReference type="SUPFAM" id="SSF103481">
    <property type="entry name" value="Multidrug resistance efflux transporter EmrE"/>
    <property type="match status" value="1"/>
</dbReference>
<dbReference type="AlphaFoldDB" id="A0AAX4JUU2"/>
<keyword evidence="3 6" id="KW-1133">Transmembrane helix</keyword>
<accession>A0AAX4JUU2</accession>
<dbReference type="GeneID" id="91094732"/>
<feature type="transmembrane region" description="Helical" evidence="6">
    <location>
        <begin position="144"/>
        <end position="165"/>
    </location>
</feature>
<dbReference type="PANTHER" id="PTHR12570:SF86">
    <property type="entry name" value="ADR321CP"/>
    <property type="match status" value="1"/>
</dbReference>